<dbReference type="Gene3D" id="1.10.630.10">
    <property type="entry name" value="Cytochrome P450"/>
    <property type="match status" value="1"/>
</dbReference>
<evidence type="ECO:0000313" key="9">
    <source>
        <dbReference type="EMBL" id="KAG7450415.1"/>
    </source>
</evidence>
<dbReference type="SUPFAM" id="SSF48264">
    <property type="entry name" value="Cytochrome P450"/>
    <property type="match status" value="1"/>
</dbReference>
<dbReference type="InterPro" id="IPR050364">
    <property type="entry name" value="Cytochrome_P450_fung"/>
</dbReference>
<dbReference type="Proteomes" id="UP000812287">
    <property type="component" value="Unassembled WGS sequence"/>
</dbReference>
<gene>
    <name evidence="9" type="ORF">BT62DRAFT_510804</name>
</gene>
<evidence type="ECO:0008006" key="11">
    <source>
        <dbReference type="Google" id="ProtNLM"/>
    </source>
</evidence>
<evidence type="ECO:0000313" key="10">
    <source>
        <dbReference type="Proteomes" id="UP000812287"/>
    </source>
</evidence>
<evidence type="ECO:0000256" key="7">
    <source>
        <dbReference type="ARBA" id="ARBA00023004"/>
    </source>
</evidence>
<dbReference type="PANTHER" id="PTHR46300">
    <property type="entry name" value="P450, PUTATIVE (EUROFUNG)-RELATED-RELATED"/>
    <property type="match status" value="1"/>
</dbReference>
<dbReference type="PANTHER" id="PTHR46300:SF7">
    <property type="entry name" value="P450, PUTATIVE (EUROFUNG)-RELATED"/>
    <property type="match status" value="1"/>
</dbReference>
<dbReference type="PRINTS" id="PR00463">
    <property type="entry name" value="EP450I"/>
</dbReference>
<comment type="similarity">
    <text evidence="3">Belongs to the cytochrome P450 family.</text>
</comment>
<dbReference type="GO" id="GO:0020037">
    <property type="term" value="F:heme binding"/>
    <property type="evidence" value="ECO:0007669"/>
    <property type="project" value="InterPro"/>
</dbReference>
<accession>A0A9P7W109</accession>
<comment type="cofactor">
    <cofactor evidence="1">
        <name>heme</name>
        <dbReference type="ChEBI" id="CHEBI:30413"/>
    </cofactor>
</comment>
<dbReference type="InterPro" id="IPR036396">
    <property type="entry name" value="Cyt_P450_sf"/>
</dbReference>
<keyword evidence="5" id="KW-0479">Metal-binding</keyword>
<proteinExistence type="inferred from homology"/>
<comment type="caution">
    <text evidence="9">The sequence shown here is derived from an EMBL/GenBank/DDBJ whole genome shotgun (WGS) entry which is preliminary data.</text>
</comment>
<keyword evidence="6" id="KW-0560">Oxidoreductase</keyword>
<evidence type="ECO:0000256" key="1">
    <source>
        <dbReference type="ARBA" id="ARBA00001971"/>
    </source>
</evidence>
<organism evidence="9 10">
    <name type="scientific">Guyanagaster necrorhizus</name>
    <dbReference type="NCBI Taxonomy" id="856835"/>
    <lineage>
        <taxon>Eukaryota</taxon>
        <taxon>Fungi</taxon>
        <taxon>Dikarya</taxon>
        <taxon>Basidiomycota</taxon>
        <taxon>Agaricomycotina</taxon>
        <taxon>Agaricomycetes</taxon>
        <taxon>Agaricomycetidae</taxon>
        <taxon>Agaricales</taxon>
        <taxon>Marasmiineae</taxon>
        <taxon>Physalacriaceae</taxon>
        <taxon>Guyanagaster</taxon>
    </lineage>
</organism>
<evidence type="ECO:0000256" key="2">
    <source>
        <dbReference type="ARBA" id="ARBA00005179"/>
    </source>
</evidence>
<evidence type="ECO:0000256" key="4">
    <source>
        <dbReference type="ARBA" id="ARBA00022617"/>
    </source>
</evidence>
<name>A0A9P7W109_9AGAR</name>
<keyword evidence="7" id="KW-0408">Iron</keyword>
<dbReference type="RefSeq" id="XP_043043915.1">
    <property type="nucleotide sequence ID" value="XM_043181207.1"/>
</dbReference>
<dbReference type="EMBL" id="MU250526">
    <property type="protein sequence ID" value="KAG7450415.1"/>
    <property type="molecule type" value="Genomic_DNA"/>
</dbReference>
<dbReference type="Pfam" id="PF00067">
    <property type="entry name" value="p450"/>
    <property type="match status" value="1"/>
</dbReference>
<evidence type="ECO:0000256" key="5">
    <source>
        <dbReference type="ARBA" id="ARBA00022723"/>
    </source>
</evidence>
<keyword evidence="10" id="KW-1185">Reference proteome</keyword>
<evidence type="ECO:0000256" key="8">
    <source>
        <dbReference type="ARBA" id="ARBA00023033"/>
    </source>
</evidence>
<protein>
    <recommendedName>
        <fullName evidence="11">Cytochrome P450</fullName>
    </recommendedName>
</protein>
<dbReference type="GeneID" id="66103503"/>
<evidence type="ECO:0000256" key="6">
    <source>
        <dbReference type="ARBA" id="ARBA00023002"/>
    </source>
</evidence>
<dbReference type="GO" id="GO:0005506">
    <property type="term" value="F:iron ion binding"/>
    <property type="evidence" value="ECO:0007669"/>
    <property type="project" value="InterPro"/>
</dbReference>
<dbReference type="GO" id="GO:0004497">
    <property type="term" value="F:monooxygenase activity"/>
    <property type="evidence" value="ECO:0007669"/>
    <property type="project" value="UniProtKB-KW"/>
</dbReference>
<reference evidence="9" key="1">
    <citation type="submission" date="2020-11" db="EMBL/GenBank/DDBJ databases">
        <title>Adaptations for nitrogen fixation in a non-lichenized fungal sporocarp promotes dispersal by wood-feeding termites.</title>
        <authorList>
            <consortium name="DOE Joint Genome Institute"/>
            <person name="Koch R.A."/>
            <person name="Yoon G."/>
            <person name="Arayal U."/>
            <person name="Lail K."/>
            <person name="Amirebrahimi M."/>
            <person name="Labutti K."/>
            <person name="Lipzen A."/>
            <person name="Riley R."/>
            <person name="Barry K."/>
            <person name="Henrissat B."/>
            <person name="Grigoriev I.V."/>
            <person name="Herr J.R."/>
            <person name="Aime M.C."/>
        </authorList>
    </citation>
    <scope>NUCLEOTIDE SEQUENCE</scope>
    <source>
        <strain evidence="9">MCA 3950</strain>
    </source>
</reference>
<dbReference type="InterPro" id="IPR002401">
    <property type="entry name" value="Cyt_P450_E_grp-I"/>
</dbReference>
<comment type="pathway">
    <text evidence="2">Secondary metabolite biosynthesis.</text>
</comment>
<keyword evidence="4" id="KW-0349">Heme</keyword>
<dbReference type="GO" id="GO:0016705">
    <property type="term" value="F:oxidoreductase activity, acting on paired donors, with incorporation or reduction of molecular oxygen"/>
    <property type="evidence" value="ECO:0007669"/>
    <property type="project" value="InterPro"/>
</dbReference>
<dbReference type="AlphaFoldDB" id="A0A9P7W109"/>
<sequence length="99" mass="10767">MEKGTATPCIVAHELDDIALGRGTADQQVVKNVAATTFTAGADTVVSALHSLFLAVALHPDIQDKAQKEPDRAIGNRLPVFSDRYQLPYIDCICYEPLR</sequence>
<dbReference type="OrthoDB" id="2789670at2759"/>
<evidence type="ECO:0000256" key="3">
    <source>
        <dbReference type="ARBA" id="ARBA00010617"/>
    </source>
</evidence>
<dbReference type="InterPro" id="IPR001128">
    <property type="entry name" value="Cyt_P450"/>
</dbReference>
<keyword evidence="8" id="KW-0503">Monooxygenase</keyword>